<dbReference type="RefSeq" id="XP_030764790.1">
    <property type="nucleotide sequence ID" value="XM_030908930.1"/>
</dbReference>
<feature type="compositionally biased region" description="Polar residues" evidence="1">
    <location>
        <begin position="1617"/>
        <end position="1638"/>
    </location>
</feature>
<feature type="region of interest" description="Disordered" evidence="1">
    <location>
        <begin position="277"/>
        <end position="365"/>
    </location>
</feature>
<feature type="compositionally biased region" description="Low complexity" evidence="1">
    <location>
        <begin position="1598"/>
        <end position="1608"/>
    </location>
</feature>
<feature type="region of interest" description="Disordered" evidence="1">
    <location>
        <begin position="1112"/>
        <end position="1137"/>
    </location>
</feature>
<sequence length="1656" mass="182619">MPFVQRVVEPRLLSRVQLFNEDGSVRVNDGELEAVTNFTLCSALKQLASLSLVADDIFKELGDQLKLIYGRCEKVKVKLVVLGDKVEKFDPKKVPVPVSDICSFAQTKEHYAAKHPMDTNLFSVDSRPQALKALYEAASRTPVHAMRQLDRWRRDGHRSSKFFVCTPVLGAKRRKMRERIDIDIETRMPAVVEDLRRWTSDEALGDVTVGPDCTRRIDSILSDGDMTDGTIVSDDEGIDHKLPSPEEQLQVVALRFPAEVVAVDISGRSFDRMSMQRRSLMTGEYPSKLAEGDTVRRRGRTRRPRNRRRNTLAGTDQREIENVLSAGDEQTSPDTTQRSKATSATVPRSKSSDLLRSNNKKESSDIKISRFNSLKQWGKNQYDKFLNKSNEKNENVSTSSGGGSKTKVSLSEDGVDDFNLYDTVTMKRRRDMDKERKTHERNSSISSSEKSLPVTTSTLSSVMNIAVKLRESSLQRRQRRNGTNKDEPHSSSGNWSASSESGRASIGSEITSTTHPKSTTSAATSSNSLNLHPPSSVNSRRRFNFNASTSSSVTSEGSTLTPDIIHDLHEDGDSVYSCDTEGYYTSFHMDSGLKTLKEEELPSTPLQSTSAFCNSDSNNTVMSAENEYELFGKGSTSTTTSSAGTVCTTLRAAESNRSLVIGPAVPERKSSLSKLSNKSSKSPESSLGRDYVDKTGTIKRSPATAHTKPAIVGLIQKKDSSGDVSPDSGHNTSSSPIESVSSPNGIRSGSDFEFSESSDMEGPERTERIRVKTTINSSRIPSMCAITPPHSDDESSSNSSYKKHIEANNLRNSLENEKELDKENGNININQRIISTNVNGTQKLSLVNVNTQSGYATVENLDEGVTASQVKVSATTIRAPSPSGGSVIVKSETDSVTKISSQPLIKSSLLPLNNMFGRIKSNLTSLGLSRRDRSKSPNNVKTEPISDSMDEYVTLADVRNNNEKYSVEEITYANDAVNKNLNTVLSGKVRDAEYVSLNELPNSDNNAMMGADSSLERKKRQGARVMLDAEGKVVYSSDSLRRRKPPSTFEPGPFVKLSTQASPRSSPQMHRTLKSIRPIASSQDQMKLNVPQAEFYRPMSPTSGNKVIIKASGNPPEVIRSPSTVVQPASPKMRPLSPKGAYVHVQAPGGPLSPKEPREGVIPPISSSTSPTLGRYQTQEEMFSYANNEAYYASPQSYYQGGNFYSTLPTKKTQYFACEIPQERSVTPDITRGLERGNSSFSHGSTFKDDQNLVCYGHQVGIPVAREYNESPVYKDQYSSRIASYSDRDDSLKISPIDPIRHSGGLKTSTPSQLKASSNLESKLLSPKRSAMSNDELYAVIHKTKKKLNIEDDLNRMSPSLVAQVEPETSTPKKVSVETGYIGSRQSWSPSKGEYIDFNSDIDKFSPINEPKNRQSWACSDRKGTKKTSTLDFKRLLLQKSSSLSGNKKMSAVEQLKLSKQQMHQKTPNENNKPYNNTGDMTILDLSASPRSLVNRRLLSNPPSSPERSTVKPTPKILSPRSQWRFLNPRSDVLSSTILEDCREDDSGSNASKSSLEKRNAQSVRSSVGSPKFTPEEHLSKPIDTKQIQSSLCQDVDNTSSNTNTSTTRSEPKPNIKYSSVSERLSAQRAQFFGTTVSTEKKETTPKVPPTLETAF</sequence>
<feature type="compositionally biased region" description="Basic and acidic residues" evidence="1">
    <location>
        <begin position="430"/>
        <end position="442"/>
    </location>
</feature>
<evidence type="ECO:0000313" key="2">
    <source>
        <dbReference type="Proteomes" id="UP000504635"/>
    </source>
</evidence>
<feature type="compositionally biased region" description="Basic and acidic residues" evidence="1">
    <location>
        <begin position="1574"/>
        <end position="1584"/>
    </location>
</feature>
<reference evidence="3" key="1">
    <citation type="submission" date="2025-08" db="UniProtKB">
        <authorList>
            <consortium name="RefSeq"/>
        </authorList>
    </citation>
    <scope>IDENTIFICATION</scope>
    <source>
        <tissue evidence="3">Gonads</tissue>
    </source>
</reference>
<feature type="region of interest" description="Disordered" evidence="1">
    <location>
        <begin position="386"/>
        <end position="411"/>
    </location>
</feature>
<organism evidence="2 3">
    <name type="scientific">Sitophilus oryzae</name>
    <name type="common">Rice weevil</name>
    <name type="synonym">Curculio oryzae</name>
    <dbReference type="NCBI Taxonomy" id="7048"/>
    <lineage>
        <taxon>Eukaryota</taxon>
        <taxon>Metazoa</taxon>
        <taxon>Ecdysozoa</taxon>
        <taxon>Arthropoda</taxon>
        <taxon>Hexapoda</taxon>
        <taxon>Insecta</taxon>
        <taxon>Pterygota</taxon>
        <taxon>Neoptera</taxon>
        <taxon>Endopterygota</taxon>
        <taxon>Coleoptera</taxon>
        <taxon>Polyphaga</taxon>
        <taxon>Cucujiformia</taxon>
        <taxon>Curculionidae</taxon>
        <taxon>Dryophthorinae</taxon>
        <taxon>Sitophilus</taxon>
    </lineage>
</organism>
<evidence type="ECO:0000256" key="1">
    <source>
        <dbReference type="SAM" id="MobiDB-lite"/>
    </source>
</evidence>
<feature type="region of interest" description="Disordered" evidence="1">
    <location>
        <begin position="1149"/>
        <end position="1174"/>
    </location>
</feature>
<feature type="compositionally biased region" description="Polar residues" evidence="1">
    <location>
        <begin position="1057"/>
        <end position="1068"/>
    </location>
</feature>
<feature type="compositionally biased region" description="Basic residues" evidence="1">
    <location>
        <begin position="297"/>
        <end position="310"/>
    </location>
</feature>
<dbReference type="OrthoDB" id="8965057at2759"/>
<feature type="compositionally biased region" description="Low complexity" evidence="1">
    <location>
        <begin position="1162"/>
        <end position="1172"/>
    </location>
</feature>
<gene>
    <name evidence="3" type="primary">LOC115889022</name>
</gene>
<feature type="compositionally biased region" description="Low complexity" evidence="1">
    <location>
        <begin position="490"/>
        <end position="501"/>
    </location>
</feature>
<evidence type="ECO:0000313" key="3">
    <source>
        <dbReference type="RefSeq" id="XP_030764790.1"/>
    </source>
</evidence>
<feature type="compositionally biased region" description="Low complexity" evidence="1">
    <location>
        <begin position="443"/>
        <end position="457"/>
    </location>
</feature>
<dbReference type="PANTHER" id="PTHR23039">
    <property type="entry name" value="NANCE-HORAN SYNDROME PROTEIN"/>
    <property type="match status" value="1"/>
</dbReference>
<feature type="compositionally biased region" description="Polar residues" evidence="1">
    <location>
        <begin position="1586"/>
        <end position="1597"/>
    </location>
</feature>
<dbReference type="Proteomes" id="UP000504635">
    <property type="component" value="Unplaced"/>
</dbReference>
<feature type="region of interest" description="Disordered" evidence="1">
    <location>
        <begin position="1456"/>
        <end position="1483"/>
    </location>
</feature>
<dbReference type="Gene3D" id="1.20.5.340">
    <property type="match status" value="1"/>
</dbReference>
<feature type="region of interest" description="Disordered" evidence="1">
    <location>
        <begin position="661"/>
        <end position="802"/>
    </location>
</feature>
<feature type="region of interest" description="Disordered" evidence="1">
    <location>
        <begin position="429"/>
        <end position="457"/>
    </location>
</feature>
<protein>
    <submittedName>
        <fullName evidence="3">Uncharacterized protein LOC115889022 isoform X1</fullName>
    </submittedName>
</protein>
<feature type="region of interest" description="Disordered" evidence="1">
    <location>
        <begin position="470"/>
        <end position="541"/>
    </location>
</feature>
<feature type="region of interest" description="Disordered" evidence="1">
    <location>
        <begin position="1293"/>
        <end position="1317"/>
    </location>
</feature>
<dbReference type="GeneID" id="115889022"/>
<feature type="region of interest" description="Disordered" evidence="1">
    <location>
        <begin position="1538"/>
        <end position="1656"/>
    </location>
</feature>
<feature type="compositionally biased region" description="Polar residues" evidence="1">
    <location>
        <begin position="1306"/>
        <end position="1317"/>
    </location>
</feature>
<proteinExistence type="predicted"/>
<feature type="compositionally biased region" description="Low complexity" evidence="1">
    <location>
        <begin position="672"/>
        <end position="686"/>
    </location>
</feature>
<feature type="region of interest" description="Disordered" evidence="1">
    <location>
        <begin position="1404"/>
        <end position="1424"/>
    </location>
</feature>
<dbReference type="FunCoup" id="A0A6J2YPT5">
    <property type="interactions" value="20"/>
</dbReference>
<feature type="region of interest" description="Disordered" evidence="1">
    <location>
        <begin position="1037"/>
        <end position="1068"/>
    </location>
</feature>
<dbReference type="PANTHER" id="PTHR23039:SF9">
    <property type="entry name" value="LOW QUALITY PROTEIN: NHS-LIKE PROTEIN 1"/>
    <property type="match status" value="1"/>
</dbReference>
<feature type="region of interest" description="Disordered" evidence="1">
    <location>
        <begin position="1496"/>
        <end position="1523"/>
    </location>
</feature>
<keyword evidence="2" id="KW-1185">Reference proteome</keyword>
<feature type="compositionally biased region" description="Polar residues" evidence="1">
    <location>
        <begin position="328"/>
        <end position="357"/>
    </location>
</feature>
<name>A0A6J2YPT5_SITOR</name>
<feature type="compositionally biased region" description="Polar residues" evidence="1">
    <location>
        <begin position="1458"/>
        <end position="1480"/>
    </location>
</feature>
<feature type="compositionally biased region" description="Low complexity" evidence="1">
    <location>
        <begin position="511"/>
        <end position="538"/>
    </location>
</feature>
<dbReference type="KEGG" id="soy:115889022"/>
<dbReference type="GO" id="GO:0030154">
    <property type="term" value="P:cell differentiation"/>
    <property type="evidence" value="ECO:0007669"/>
    <property type="project" value="TreeGrafter"/>
</dbReference>
<feature type="compositionally biased region" description="Low complexity" evidence="1">
    <location>
        <begin position="733"/>
        <end position="752"/>
    </location>
</feature>
<dbReference type="InParanoid" id="A0A6J2YPT5"/>
<accession>A0A6J2YPT5</accession>